<dbReference type="EMBL" id="CP144745">
    <property type="protein sequence ID" value="WVZ54646.1"/>
    <property type="molecule type" value="Genomic_DNA"/>
</dbReference>
<organism evidence="1 2">
    <name type="scientific">Paspalum notatum var. saurae</name>
    <dbReference type="NCBI Taxonomy" id="547442"/>
    <lineage>
        <taxon>Eukaryota</taxon>
        <taxon>Viridiplantae</taxon>
        <taxon>Streptophyta</taxon>
        <taxon>Embryophyta</taxon>
        <taxon>Tracheophyta</taxon>
        <taxon>Spermatophyta</taxon>
        <taxon>Magnoliopsida</taxon>
        <taxon>Liliopsida</taxon>
        <taxon>Poales</taxon>
        <taxon>Poaceae</taxon>
        <taxon>PACMAD clade</taxon>
        <taxon>Panicoideae</taxon>
        <taxon>Andropogonodae</taxon>
        <taxon>Paspaleae</taxon>
        <taxon>Paspalinae</taxon>
        <taxon>Paspalum</taxon>
    </lineage>
</organism>
<keyword evidence="2" id="KW-1185">Reference proteome</keyword>
<dbReference type="AlphaFoldDB" id="A0AAQ3SII2"/>
<dbReference type="Proteomes" id="UP001341281">
    <property type="component" value="Chromosome 01"/>
</dbReference>
<proteinExistence type="predicted"/>
<evidence type="ECO:0000313" key="1">
    <source>
        <dbReference type="EMBL" id="WVZ54646.1"/>
    </source>
</evidence>
<protein>
    <submittedName>
        <fullName evidence="1">Uncharacterized protein</fullName>
    </submittedName>
</protein>
<evidence type="ECO:0000313" key="2">
    <source>
        <dbReference type="Proteomes" id="UP001341281"/>
    </source>
</evidence>
<gene>
    <name evidence="1" type="ORF">U9M48_005411</name>
</gene>
<name>A0AAQ3SII2_PASNO</name>
<reference evidence="1 2" key="1">
    <citation type="submission" date="2024-02" db="EMBL/GenBank/DDBJ databases">
        <title>High-quality chromosome-scale genome assembly of Pensacola bahiagrass (Paspalum notatum Flugge var. saurae).</title>
        <authorList>
            <person name="Vega J.M."/>
            <person name="Podio M."/>
            <person name="Orjuela J."/>
            <person name="Siena L.A."/>
            <person name="Pessino S.C."/>
            <person name="Combes M.C."/>
            <person name="Mariac C."/>
            <person name="Albertini E."/>
            <person name="Pupilli F."/>
            <person name="Ortiz J.P.A."/>
            <person name="Leblanc O."/>
        </authorList>
    </citation>
    <scope>NUCLEOTIDE SEQUENCE [LARGE SCALE GENOMIC DNA]</scope>
    <source>
        <strain evidence="1">R1</strain>
        <tissue evidence="1">Leaf</tissue>
    </source>
</reference>
<sequence>MARLRAWPEEAALNQKPLVVIPWSRGIQHVKHCRVIEQRLPETGFEERNADEHIRLHLSNVAEDDIPRAWAVYVSPLIHQISKLKDIVDNEYLIRVNVQVIHTNRLPTRRDDAVELEWHPKLARTIAEPAPCLLNPSSWAKARLGEVNAGDPHFRWPSLPSCQIA</sequence>
<accession>A0AAQ3SII2</accession>